<keyword evidence="1" id="KW-0489">Methyltransferase</keyword>
<name>A0A2T1LVH1_9CHRO</name>
<comment type="caution">
    <text evidence="1">The sequence shown here is derived from an EMBL/GenBank/DDBJ whole genome shotgun (WGS) entry which is preliminary data.</text>
</comment>
<organism evidence="1 2">
    <name type="scientific">Aphanothece hegewaldii CCALA 016</name>
    <dbReference type="NCBI Taxonomy" id="2107694"/>
    <lineage>
        <taxon>Bacteria</taxon>
        <taxon>Bacillati</taxon>
        <taxon>Cyanobacteriota</taxon>
        <taxon>Cyanophyceae</taxon>
        <taxon>Oscillatoriophycideae</taxon>
        <taxon>Chroococcales</taxon>
        <taxon>Aphanothecaceae</taxon>
        <taxon>Aphanothece</taxon>
    </lineage>
</organism>
<dbReference type="EMBL" id="PXOH01000018">
    <property type="protein sequence ID" value="PSF35711.1"/>
    <property type="molecule type" value="Genomic_DNA"/>
</dbReference>
<keyword evidence="2" id="KW-1185">Reference proteome</keyword>
<proteinExistence type="predicted"/>
<dbReference type="Proteomes" id="UP000239001">
    <property type="component" value="Unassembled WGS sequence"/>
</dbReference>
<dbReference type="OrthoDB" id="420449at2"/>
<dbReference type="GO" id="GO:0008168">
    <property type="term" value="F:methyltransferase activity"/>
    <property type="evidence" value="ECO:0007669"/>
    <property type="project" value="UniProtKB-KW"/>
</dbReference>
<dbReference type="InterPro" id="IPR029063">
    <property type="entry name" value="SAM-dependent_MTases_sf"/>
</dbReference>
<evidence type="ECO:0000313" key="1">
    <source>
        <dbReference type="EMBL" id="PSF35711.1"/>
    </source>
</evidence>
<evidence type="ECO:0000313" key="2">
    <source>
        <dbReference type="Proteomes" id="UP000239001"/>
    </source>
</evidence>
<dbReference type="AlphaFoldDB" id="A0A2T1LVH1"/>
<dbReference type="SUPFAM" id="SSF53335">
    <property type="entry name" value="S-adenosyl-L-methionine-dependent methyltransferases"/>
    <property type="match status" value="1"/>
</dbReference>
<sequence length="249" mass="27834">MLLKSQIAVAADTVSYSPNEVFFCPEESQFYAHCIEKMVLNQCFEQEEVIEFGAGDGSPVISSLLKSHFTGMIHGYELNPVACKLAQSRIKQYNLSGKYTVHNQCFFEGFEQSNATYLIANPPYLPAIDNDICMPALHGGVDGAGITMQLLSMGCENVLLMISAYSNPIETIEYAQAQGYEVVDFMISPLQFGYYSSEPKVRQRIEELQKEGKAFYSQKIYFLAGVLFKKQSPFNLDLSSELLKVMTAL</sequence>
<dbReference type="Gene3D" id="3.40.50.150">
    <property type="entry name" value="Vaccinia Virus protein VP39"/>
    <property type="match status" value="1"/>
</dbReference>
<gene>
    <name evidence="1" type="ORF">C7H19_15875</name>
</gene>
<keyword evidence="1" id="KW-0808">Transferase</keyword>
<dbReference type="RefSeq" id="WP_106457899.1">
    <property type="nucleotide sequence ID" value="NZ_PXOH01000018.1"/>
</dbReference>
<reference evidence="1 2" key="2">
    <citation type="submission" date="2018-03" db="EMBL/GenBank/DDBJ databases">
        <authorList>
            <person name="Keele B.F."/>
        </authorList>
    </citation>
    <scope>NUCLEOTIDE SEQUENCE [LARGE SCALE GENOMIC DNA]</scope>
    <source>
        <strain evidence="1 2">CCALA 016</strain>
    </source>
</reference>
<protein>
    <submittedName>
        <fullName evidence="1">SAM-dependent methyltransferase</fullName>
    </submittedName>
</protein>
<accession>A0A2T1LVH1</accession>
<dbReference type="GO" id="GO:0032259">
    <property type="term" value="P:methylation"/>
    <property type="evidence" value="ECO:0007669"/>
    <property type="project" value="UniProtKB-KW"/>
</dbReference>
<reference evidence="1 2" key="1">
    <citation type="submission" date="2018-03" db="EMBL/GenBank/DDBJ databases">
        <title>The ancient ancestry and fast evolution of plastids.</title>
        <authorList>
            <person name="Moore K.R."/>
            <person name="Magnabosco C."/>
            <person name="Momper L."/>
            <person name="Gold D.A."/>
            <person name="Bosak T."/>
            <person name="Fournier G.P."/>
        </authorList>
    </citation>
    <scope>NUCLEOTIDE SEQUENCE [LARGE SCALE GENOMIC DNA]</scope>
    <source>
        <strain evidence="1 2">CCALA 016</strain>
    </source>
</reference>